<dbReference type="PANTHER" id="PTHR43301:SF3">
    <property type="entry name" value="ARABINAN ENDO-1,5-ALPHA-L-ARABINOSIDASE A-RELATED"/>
    <property type="match status" value="1"/>
</dbReference>
<keyword evidence="4" id="KW-0326">Glycosidase</keyword>
<dbReference type="InterPro" id="IPR041542">
    <property type="entry name" value="GH43_C2"/>
</dbReference>
<evidence type="ECO:0000256" key="1">
    <source>
        <dbReference type="ARBA" id="ARBA00004834"/>
    </source>
</evidence>
<dbReference type="Pfam" id="PF17851">
    <property type="entry name" value="GH43_C2"/>
    <property type="match status" value="1"/>
</dbReference>
<proteinExistence type="inferred from homology"/>
<dbReference type="EMBL" id="JAJNOC010000010">
    <property type="protein sequence ID" value="MCD2519100.1"/>
    <property type="molecule type" value="Genomic_DNA"/>
</dbReference>
<dbReference type="Proteomes" id="UP001179361">
    <property type="component" value="Unassembled WGS sequence"/>
</dbReference>
<protein>
    <submittedName>
        <fullName evidence="7">Family 43 glycosylhydrolase</fullName>
    </submittedName>
</protein>
<dbReference type="RefSeq" id="WP_231060374.1">
    <property type="nucleotide sequence ID" value="NZ_JAJNOC010000010.1"/>
</dbReference>
<evidence type="ECO:0000256" key="3">
    <source>
        <dbReference type="ARBA" id="ARBA00022801"/>
    </source>
</evidence>
<comment type="caution">
    <text evidence="7">The sequence shown here is derived from an EMBL/GenBank/DDBJ whole genome shotgun (WGS) entry which is preliminary data.</text>
</comment>
<comment type="pathway">
    <text evidence="1">Glycan metabolism; L-arabinan degradation.</text>
</comment>
<dbReference type="PANTHER" id="PTHR43301">
    <property type="entry name" value="ARABINAN ENDO-1,5-ALPHA-L-ARABINOSIDASE"/>
    <property type="match status" value="1"/>
</dbReference>
<gene>
    <name evidence="7" type="ORF">LQ564_22620</name>
</gene>
<dbReference type="InterPro" id="IPR013320">
    <property type="entry name" value="ConA-like_dom_sf"/>
</dbReference>
<evidence type="ECO:0000256" key="4">
    <source>
        <dbReference type="ARBA" id="ARBA00023295"/>
    </source>
</evidence>
<dbReference type="CDD" id="cd18616">
    <property type="entry name" value="GH43_ABN-like"/>
    <property type="match status" value="1"/>
</dbReference>
<dbReference type="InterPro" id="IPR023296">
    <property type="entry name" value="Glyco_hydro_beta-prop_sf"/>
</dbReference>
<keyword evidence="8" id="KW-1185">Reference proteome</keyword>
<evidence type="ECO:0000313" key="8">
    <source>
        <dbReference type="Proteomes" id="UP001179361"/>
    </source>
</evidence>
<feature type="chain" id="PRO_5045566059" evidence="5">
    <location>
        <begin position="24"/>
        <end position="610"/>
    </location>
</feature>
<feature type="signal peptide" evidence="5">
    <location>
        <begin position="1"/>
        <end position="23"/>
    </location>
</feature>
<accession>A0ABS8QBJ4</accession>
<evidence type="ECO:0000259" key="6">
    <source>
        <dbReference type="Pfam" id="PF17851"/>
    </source>
</evidence>
<name>A0ABS8QBJ4_9BURK</name>
<dbReference type="SUPFAM" id="SSF75005">
    <property type="entry name" value="Arabinanase/levansucrase/invertase"/>
    <property type="match status" value="1"/>
</dbReference>
<dbReference type="InterPro" id="IPR050727">
    <property type="entry name" value="GH43_arabinanases"/>
</dbReference>
<dbReference type="InterPro" id="IPR006710">
    <property type="entry name" value="Glyco_hydro_43"/>
</dbReference>
<dbReference type="Pfam" id="PF04616">
    <property type="entry name" value="Glyco_hydro_43"/>
    <property type="match status" value="1"/>
</dbReference>
<reference evidence="7" key="1">
    <citation type="submission" date="2021-11" db="EMBL/GenBank/DDBJ databases">
        <title>The complete genome of Massilia sp sp. G4R7.</title>
        <authorList>
            <person name="Liu L."/>
            <person name="Yue J."/>
            <person name="Yuan J."/>
            <person name="Yang F."/>
            <person name="Li L."/>
        </authorList>
    </citation>
    <scope>NUCLEOTIDE SEQUENCE</scope>
    <source>
        <strain evidence="7">G4R7</strain>
    </source>
</reference>
<dbReference type="SUPFAM" id="SSF49899">
    <property type="entry name" value="Concanavalin A-like lectins/glucanases"/>
    <property type="match status" value="1"/>
</dbReference>
<evidence type="ECO:0000256" key="5">
    <source>
        <dbReference type="SAM" id="SignalP"/>
    </source>
</evidence>
<sequence>MMPFRRAGLATILSCAALATASAEDDTSKAASKATYSNPLPLRLADGSLAESCADPSLLRDRTTSPTVWYMYCTMDPVSHKERDGKGWKFRMMPVYRSVDLVNWYFVRDTFDTRPAGLAGPKAGLWAPEPVYQNGSYYLYFTVTDVADAHSPEKGCESDSGIAVATSASPSGPWTPARELVVPPRRAGAGCNFHWTFDPDVVEDAQGDRFLYYGSYGGGIYVQRLARDGLKTEGDAVRIAADKRYEGAEVVRHGGYWYLFASSTDCCRGPLTGYALYVGRARSPEGPFLDRQGNDMAASRVGGTPLLQQNGNRWIGAGHNSVFQDPAGQWWTFYHAIDRNQGYFSVKDKLTRRPLLLDRIDWIDGWPVANRDQGPSDTPQARPAVKAGARTTAMAPVKTAPSTTPLWLDRFEGGKLDSRWSWVRPQAAGSWASGQPGLRMSTQATDLHVDTNSAAVLASALPGGDLRIEARMRLDAPLECCVTPVQAGLVVMRDDDNYLKLVELAHEGLRQVEFGKELAPVAKGYPRYGNTVVGTPGEWTWLRIDIERGFGPGGQEERYTAWSSQDGKDWVRGGAWTHTLGSGAKLGLVAMGGAGHAVTFGEVRVMRLGR</sequence>
<keyword evidence="5" id="KW-0732">Signal</keyword>
<keyword evidence="3" id="KW-0378">Hydrolase</keyword>
<dbReference type="Gene3D" id="2.60.120.200">
    <property type="match status" value="1"/>
</dbReference>
<evidence type="ECO:0000256" key="2">
    <source>
        <dbReference type="ARBA" id="ARBA00009865"/>
    </source>
</evidence>
<organism evidence="7 8">
    <name type="scientific">Massilia phyllostachyos</name>
    <dbReference type="NCBI Taxonomy" id="2898585"/>
    <lineage>
        <taxon>Bacteria</taxon>
        <taxon>Pseudomonadati</taxon>
        <taxon>Pseudomonadota</taxon>
        <taxon>Betaproteobacteria</taxon>
        <taxon>Burkholderiales</taxon>
        <taxon>Oxalobacteraceae</taxon>
        <taxon>Telluria group</taxon>
        <taxon>Massilia</taxon>
    </lineage>
</organism>
<evidence type="ECO:0000313" key="7">
    <source>
        <dbReference type="EMBL" id="MCD2519100.1"/>
    </source>
</evidence>
<feature type="domain" description="Beta-xylosidase C-terminal Concanavalin A-like" evidence="6">
    <location>
        <begin position="409"/>
        <end position="574"/>
    </location>
</feature>
<comment type="similarity">
    <text evidence="2">Belongs to the glycosyl hydrolase 43 family.</text>
</comment>
<dbReference type="Gene3D" id="2.115.10.20">
    <property type="entry name" value="Glycosyl hydrolase domain, family 43"/>
    <property type="match status" value="1"/>
</dbReference>